<evidence type="ECO:0000256" key="1">
    <source>
        <dbReference type="SAM" id="MobiDB-lite"/>
    </source>
</evidence>
<evidence type="ECO:0000313" key="3">
    <source>
        <dbReference type="Proteomes" id="UP000190037"/>
    </source>
</evidence>
<dbReference type="AlphaFoldDB" id="A0A1T3P2L1"/>
<evidence type="ECO:0000313" key="2">
    <source>
        <dbReference type="EMBL" id="OPC83195.1"/>
    </source>
</evidence>
<dbReference type="EMBL" id="MWQN01000001">
    <property type="protein sequence ID" value="OPC83195.1"/>
    <property type="molecule type" value="Genomic_DNA"/>
</dbReference>
<keyword evidence="3" id="KW-1185">Reference proteome</keyword>
<feature type="compositionally biased region" description="Basic residues" evidence="1">
    <location>
        <begin position="1169"/>
        <end position="1183"/>
    </location>
</feature>
<proteinExistence type="predicted"/>
<evidence type="ECO:0008006" key="4">
    <source>
        <dbReference type="Google" id="ProtNLM"/>
    </source>
</evidence>
<dbReference type="SUPFAM" id="SSF52540">
    <property type="entry name" value="P-loop containing nucleoside triphosphate hydrolases"/>
    <property type="match status" value="1"/>
</dbReference>
<dbReference type="InterPro" id="IPR027417">
    <property type="entry name" value="P-loop_NTPase"/>
</dbReference>
<feature type="region of interest" description="Disordered" evidence="1">
    <location>
        <begin position="1162"/>
        <end position="1183"/>
    </location>
</feature>
<gene>
    <name evidence="2" type="ORF">B4N89_21655</name>
</gene>
<dbReference type="Gene3D" id="3.40.50.300">
    <property type="entry name" value="P-loop containing nucleotide triphosphate hydrolases"/>
    <property type="match status" value="1"/>
</dbReference>
<accession>A0A1T3P2L1</accession>
<dbReference type="PANTHER" id="PTHR47691">
    <property type="entry name" value="REGULATOR-RELATED"/>
    <property type="match status" value="1"/>
</dbReference>
<dbReference type="STRING" id="159449.B4N89_21655"/>
<sequence>MTATSLHEVDAVDFDLADALGRSLVAVQVKSSGQGRPLSAPRALEVLVQLVSGLSSQRYELITNARPDERCARLADMLATLNCDPVRLRQELEDFFSAAPASLRRLATLTPEQWQRLATMRIVFDTRDEDGLRVDLHNRLCALRHGSEQGLSVRSAGLVLGFLVAEVLRRAANPPSSGWDLEDFRACVRVDDDVLVTALGRQDYGVVAGPLPPVPDISRPQLLEEVAAVLHPAAPTAGVAVCVLSGLSGIGKSSLAAGYVAAQAYRYDMVFWMDASTPQTLAGAFARLLAHLGAPNDAALDPVFVRERVHILLQRTPGPWLLVFDDASPGMLQEWLPPLGRGQVLVTSTSRRWRGALGLVEVDALEPPQALDLLRLRLGLRDDQGTSHEEALTGLVEALGRWPLAIELAAGYLVDSRLSPERVGEYQSRLLSVALDDETVLPPGYPRTLVAAVTLSLERLYESARRSPEILVGCRSLLLSFCCFAAQRIPVHLAFVSAFVSGAELPNTRVQLMFDEAASPLRDILRELFALSFVRPDARLPPNEMRDAVPGGEETVSMNTVLQLVLDRLLSQRFNKVQILQWACAHTNAWLAQAVDDGQSDRAWDLAQHAAVLADQVQNGDIATLHTALLLGNLAAFQSDHGRYDLARLLLERELEWFASGRVHANRVTAQARLQLASLIDLTASADAGEQTVLQLVPVLDHLAALPAADHRNYADVITQALILLQRASRRTSRSTVIDQLLARFQKLADPLPDTPKIRAMQQLVSLGALMEEGRASDAEQAAIRALDLIGSPWTSQAAEARRLLIEALALQHKWEQADAEYTRFRRYLGPRTLHRLTVNYLVHNLGQCTAMMWVLTGNDAALALLDRLVEDTGSYHDHLAENDYDRTRFQLLRAVHAAAHEVVKVDEPTIPGVARPTDFVTLLSQIATLPFADAPLRAHAWEVIFGGLHTRLTVRFGEAMHGRIHSHESAALAELPPSMGAQLDVALRETPTLGYLGLSTDAGFAALGFRSNIDLLGPSIPGLSGPLPLVLLEPKTRHLVSAADGTMVDAQLHWLCAHGLRRLWGFQAVPSSADLTLRPGGTSSLLLDSKEGVVTRIYAKPNPAWQKAIQRRGTALIIACYAFALGEPLLSRTILSSPLSTAQRFQEALTEGTLAASMVRWTDPRPPSARKRPCTSRKRRRR</sequence>
<organism evidence="2 3">
    <name type="scientific">Embleya scabrispora</name>
    <dbReference type="NCBI Taxonomy" id="159449"/>
    <lineage>
        <taxon>Bacteria</taxon>
        <taxon>Bacillati</taxon>
        <taxon>Actinomycetota</taxon>
        <taxon>Actinomycetes</taxon>
        <taxon>Kitasatosporales</taxon>
        <taxon>Streptomycetaceae</taxon>
        <taxon>Embleya</taxon>
    </lineage>
</organism>
<dbReference type="PANTHER" id="PTHR47691:SF3">
    <property type="entry name" value="HTH-TYPE TRANSCRIPTIONAL REGULATOR RV0890C-RELATED"/>
    <property type="match status" value="1"/>
</dbReference>
<comment type="caution">
    <text evidence="2">The sequence shown here is derived from an EMBL/GenBank/DDBJ whole genome shotgun (WGS) entry which is preliminary data.</text>
</comment>
<protein>
    <recommendedName>
        <fullName evidence="4">NB-ARC domain-containing protein</fullName>
    </recommendedName>
</protein>
<reference evidence="2 3" key="1">
    <citation type="submission" date="2017-03" db="EMBL/GenBank/DDBJ databases">
        <title>Draft genome sequence of Streptomyces scabrisporus NF3, endophyte isolated from Amphipterygium adstringens.</title>
        <authorList>
            <person name="Vazquez M."/>
            <person name="Ceapa C.D."/>
            <person name="Rodriguez Luna D."/>
            <person name="Sanchez Esquivel S."/>
        </authorList>
    </citation>
    <scope>NUCLEOTIDE SEQUENCE [LARGE SCALE GENOMIC DNA]</scope>
    <source>
        <strain evidence="2 3">NF3</strain>
    </source>
</reference>
<dbReference type="Proteomes" id="UP000190037">
    <property type="component" value="Unassembled WGS sequence"/>
</dbReference>
<name>A0A1T3P2L1_9ACTN</name>